<dbReference type="Proteomes" id="UP000002279">
    <property type="component" value="Chromosome 11"/>
</dbReference>
<evidence type="ECO:0000259" key="1">
    <source>
        <dbReference type="Pfam" id="PF24536"/>
    </source>
</evidence>
<dbReference type="PANTHER" id="PTHR16165:SF3">
    <property type="entry name" value="NXPE FAMILY MEMBER 1"/>
    <property type="match status" value="1"/>
</dbReference>
<organism evidence="2 3">
    <name type="scientific">Ornithorhynchus anatinus</name>
    <name type="common">Duckbill platypus</name>
    <dbReference type="NCBI Taxonomy" id="9258"/>
    <lineage>
        <taxon>Eukaryota</taxon>
        <taxon>Metazoa</taxon>
        <taxon>Chordata</taxon>
        <taxon>Craniata</taxon>
        <taxon>Vertebrata</taxon>
        <taxon>Euteleostomi</taxon>
        <taxon>Mammalia</taxon>
        <taxon>Monotremata</taxon>
        <taxon>Ornithorhynchidae</taxon>
        <taxon>Ornithorhynchus</taxon>
    </lineage>
</organism>
<reference evidence="2" key="3">
    <citation type="submission" date="2025-09" db="UniProtKB">
        <authorList>
            <consortium name="Ensembl"/>
        </authorList>
    </citation>
    <scope>IDENTIFICATION</scope>
    <source>
        <strain evidence="2">Glennie</strain>
    </source>
</reference>
<evidence type="ECO:0000313" key="3">
    <source>
        <dbReference type="Proteomes" id="UP000002279"/>
    </source>
</evidence>
<dbReference type="InterPro" id="IPR057106">
    <property type="entry name" value="NXPE4_C"/>
</dbReference>
<keyword evidence="3" id="KW-1185">Reference proteome</keyword>
<protein>
    <recommendedName>
        <fullName evidence="1">NXPE C-terminal domain-containing protein</fullName>
    </recommendedName>
</protein>
<dbReference type="Pfam" id="PF24536">
    <property type="entry name" value="NXPE4_C"/>
    <property type="match status" value="1"/>
</dbReference>
<accession>A0A6I8P4T5</accession>
<dbReference type="Bgee" id="ENSOANG00000047819">
    <property type="expression patterns" value="Expressed in testis"/>
</dbReference>
<dbReference type="InParanoid" id="A0A6I8P4T5"/>
<dbReference type="AlphaFoldDB" id="A0A6I8P4T5"/>
<name>A0A6I8P4T5_ORNAN</name>
<reference evidence="2" key="2">
    <citation type="submission" date="2025-08" db="UniProtKB">
        <authorList>
            <consortium name="Ensembl"/>
        </authorList>
    </citation>
    <scope>IDENTIFICATION</scope>
    <source>
        <strain evidence="2">Glennie</strain>
    </source>
</reference>
<evidence type="ECO:0000313" key="2">
    <source>
        <dbReference type="Ensembl" id="ENSOANP00000048950.1"/>
    </source>
</evidence>
<sequence>MGVPSPESLGSRRPALCILSQFNRIQDCLMGKPIYLTGGSTLHRYAVDHPFISNICFFPPALKAFDHHANGKRKKHVLLDPERHIQIQWKRHGEPFMTQKMHEVKEGEYVTREIDKVAGDKRTAVVFTLGQQLRPFSIDLFIHGAISVRGTIRSPLFRSPDTKPERFSHFHSFVQYLAMMDVFRDVYVGVIDACNLSVTSGTNDVHSPECVVGNQINMFLNYIC</sequence>
<reference evidence="2 3" key="1">
    <citation type="journal article" date="2008" name="Nature">
        <title>Genome analysis of the platypus reveals unique signatures of evolution.</title>
        <authorList>
            <person name="Warren W.C."/>
            <person name="Hillier L.W."/>
            <person name="Marshall Graves J.A."/>
            <person name="Birney E."/>
            <person name="Ponting C.P."/>
            <person name="Grutzner F."/>
            <person name="Belov K."/>
            <person name="Miller W."/>
            <person name="Clarke L."/>
            <person name="Chinwalla A.T."/>
            <person name="Yang S.P."/>
            <person name="Heger A."/>
            <person name="Locke D.P."/>
            <person name="Miethke P."/>
            <person name="Waters P.D."/>
            <person name="Veyrunes F."/>
            <person name="Fulton L."/>
            <person name="Fulton B."/>
            <person name="Graves T."/>
            <person name="Wallis J."/>
            <person name="Puente X.S."/>
            <person name="Lopez-Otin C."/>
            <person name="Ordonez G.R."/>
            <person name="Eichler E.E."/>
            <person name="Chen L."/>
            <person name="Cheng Z."/>
            <person name="Deakin J.E."/>
            <person name="Alsop A."/>
            <person name="Thompson K."/>
            <person name="Kirby P."/>
            <person name="Papenfuss A.T."/>
            <person name="Wakefield M.J."/>
            <person name="Olender T."/>
            <person name="Lancet D."/>
            <person name="Huttley G.A."/>
            <person name="Smit A.F."/>
            <person name="Pask A."/>
            <person name="Temple-Smith P."/>
            <person name="Batzer M.A."/>
            <person name="Walker J.A."/>
            <person name="Konkel M.K."/>
            <person name="Harris R.S."/>
            <person name="Whittington C.M."/>
            <person name="Wong E.S."/>
            <person name="Gemmell N.J."/>
            <person name="Buschiazzo E."/>
            <person name="Vargas Jentzsch I.M."/>
            <person name="Merkel A."/>
            <person name="Schmitz J."/>
            <person name="Zemann A."/>
            <person name="Churakov G."/>
            <person name="Kriegs J.O."/>
            <person name="Brosius J."/>
            <person name="Murchison E.P."/>
            <person name="Sachidanandam R."/>
            <person name="Smith C."/>
            <person name="Hannon G.J."/>
            <person name="Tsend-Ayush E."/>
            <person name="McMillan D."/>
            <person name="Attenborough R."/>
            <person name="Rens W."/>
            <person name="Ferguson-Smith M."/>
            <person name="Lefevre C.M."/>
            <person name="Sharp J.A."/>
            <person name="Nicholas K.R."/>
            <person name="Ray D.A."/>
            <person name="Kube M."/>
            <person name="Reinhardt R."/>
            <person name="Pringle T.H."/>
            <person name="Taylor J."/>
            <person name="Jones R.C."/>
            <person name="Nixon B."/>
            <person name="Dacheux J.L."/>
            <person name="Niwa H."/>
            <person name="Sekita Y."/>
            <person name="Huang X."/>
            <person name="Stark A."/>
            <person name="Kheradpour P."/>
            <person name="Kellis M."/>
            <person name="Flicek P."/>
            <person name="Chen Y."/>
            <person name="Webber C."/>
            <person name="Hardison R."/>
            <person name="Nelson J."/>
            <person name="Hallsworth-Pepin K."/>
            <person name="Delehaunty K."/>
            <person name="Markovic C."/>
            <person name="Minx P."/>
            <person name="Feng Y."/>
            <person name="Kremitzki C."/>
            <person name="Mitreva M."/>
            <person name="Glasscock J."/>
            <person name="Wylie T."/>
            <person name="Wohldmann P."/>
            <person name="Thiru P."/>
            <person name="Nhan M.N."/>
            <person name="Pohl C.S."/>
            <person name="Smith S.M."/>
            <person name="Hou S."/>
            <person name="Nefedov M."/>
            <person name="de Jong P.J."/>
            <person name="Renfree M.B."/>
            <person name="Mardis E.R."/>
            <person name="Wilson R.K."/>
        </authorList>
    </citation>
    <scope>NUCLEOTIDE SEQUENCE [LARGE SCALE GENOMIC DNA]</scope>
    <source>
        <strain evidence="2 3">Glennie</strain>
    </source>
</reference>
<dbReference type="PANTHER" id="PTHR16165">
    <property type="entry name" value="NXPE FAMILY MEMBER"/>
    <property type="match status" value="1"/>
</dbReference>
<proteinExistence type="predicted"/>
<feature type="domain" description="NXPE C-terminal" evidence="1">
    <location>
        <begin position="16"/>
        <end position="224"/>
    </location>
</feature>
<dbReference type="Ensembl" id="ENSOANT00000056163.1">
    <property type="protein sequence ID" value="ENSOANP00000048950.1"/>
    <property type="gene ID" value="ENSOANG00000047819.1"/>
</dbReference>
<dbReference type="OMA" id="XRMINIR"/>
<dbReference type="GeneTree" id="ENSGT00950000182866"/>